<dbReference type="SUPFAM" id="SSF56219">
    <property type="entry name" value="DNase I-like"/>
    <property type="match status" value="1"/>
</dbReference>
<evidence type="ECO:0000313" key="3">
    <source>
        <dbReference type="Proteomes" id="UP001501920"/>
    </source>
</evidence>
<dbReference type="GeneTree" id="ENSGT00740000115773"/>
<name>A0AAR2JAU4_PYGNA</name>
<dbReference type="Proteomes" id="UP001501920">
    <property type="component" value="Chromosome 7"/>
</dbReference>
<proteinExistence type="predicted"/>
<reference evidence="2" key="2">
    <citation type="submission" date="2025-08" db="UniProtKB">
        <authorList>
            <consortium name="Ensembl"/>
        </authorList>
    </citation>
    <scope>IDENTIFICATION</scope>
</reference>
<dbReference type="Pfam" id="PF03372">
    <property type="entry name" value="Exo_endo_phos"/>
    <property type="match status" value="1"/>
</dbReference>
<evidence type="ECO:0000313" key="2">
    <source>
        <dbReference type="Ensembl" id="ENSPNAP00000049153.1"/>
    </source>
</evidence>
<dbReference type="GO" id="GO:0003824">
    <property type="term" value="F:catalytic activity"/>
    <property type="evidence" value="ECO:0007669"/>
    <property type="project" value="InterPro"/>
</dbReference>
<dbReference type="CDD" id="cd09076">
    <property type="entry name" value="L1-EN"/>
    <property type="match status" value="1"/>
</dbReference>
<dbReference type="AlphaFoldDB" id="A0AAR2JAU4"/>
<evidence type="ECO:0000259" key="1">
    <source>
        <dbReference type="Pfam" id="PF03372"/>
    </source>
</evidence>
<dbReference type="Ensembl" id="ENSPNAT00000043234.1">
    <property type="protein sequence ID" value="ENSPNAP00000049153.1"/>
    <property type="gene ID" value="ENSPNAG00000031154.1"/>
</dbReference>
<reference evidence="2" key="3">
    <citation type="submission" date="2025-09" db="UniProtKB">
        <authorList>
            <consortium name="Ensembl"/>
        </authorList>
    </citation>
    <scope>IDENTIFICATION</scope>
</reference>
<feature type="domain" description="Endonuclease/exonuclease/phosphatase" evidence="1">
    <location>
        <begin position="6"/>
        <end position="137"/>
    </location>
</feature>
<dbReference type="InterPro" id="IPR036691">
    <property type="entry name" value="Endo/exonu/phosph_ase_sf"/>
</dbReference>
<accession>A0AAR2JAU4</accession>
<organism evidence="2 3">
    <name type="scientific">Pygocentrus nattereri</name>
    <name type="common">Red-bellied piranha</name>
    <dbReference type="NCBI Taxonomy" id="42514"/>
    <lineage>
        <taxon>Eukaryota</taxon>
        <taxon>Metazoa</taxon>
        <taxon>Chordata</taxon>
        <taxon>Craniata</taxon>
        <taxon>Vertebrata</taxon>
        <taxon>Euteleostomi</taxon>
        <taxon>Actinopterygii</taxon>
        <taxon>Neopterygii</taxon>
        <taxon>Teleostei</taxon>
        <taxon>Ostariophysi</taxon>
        <taxon>Characiformes</taxon>
        <taxon>Characoidei</taxon>
        <taxon>Pygocentrus</taxon>
    </lineage>
</organism>
<dbReference type="PANTHER" id="PTHR23227">
    <property type="entry name" value="BUCENTAUR RELATED"/>
    <property type="match status" value="1"/>
</dbReference>
<dbReference type="InterPro" id="IPR027124">
    <property type="entry name" value="Swc5/CFDP1/2"/>
</dbReference>
<protein>
    <recommendedName>
        <fullName evidence="1">Endonuclease/exonuclease/phosphatase domain-containing protein</fullName>
    </recommendedName>
</protein>
<dbReference type="Gene3D" id="3.60.10.10">
    <property type="entry name" value="Endonuclease/exonuclease/phosphatase"/>
    <property type="match status" value="1"/>
</dbReference>
<reference evidence="2 3" key="1">
    <citation type="submission" date="2020-10" db="EMBL/GenBank/DDBJ databases">
        <title>Pygocentrus nattereri (red-bellied piranha) genome, fPygNat1, primary haplotype.</title>
        <authorList>
            <person name="Myers G."/>
            <person name="Meyer A."/>
            <person name="Karagic N."/>
            <person name="Pippel M."/>
            <person name="Winkler S."/>
            <person name="Tracey A."/>
            <person name="Wood J."/>
            <person name="Formenti G."/>
            <person name="Howe K."/>
            <person name="Fedrigo O."/>
            <person name="Jarvis E.D."/>
        </authorList>
    </citation>
    <scope>NUCLEOTIDE SEQUENCE [LARGE SCALE GENOMIC DNA]</scope>
</reference>
<dbReference type="InterPro" id="IPR005135">
    <property type="entry name" value="Endo/exonuclease/phosphatase"/>
</dbReference>
<keyword evidence="3" id="KW-1185">Reference proteome</keyword>
<sequence length="398" mass="46234">MTGKGRELADMMERRKVDILCVQETRWKGSKARNIGGGFKLFYHGVERKRNGVGIILKEQLVKSVLDVKRVSDRIMSLKLEVDGVILNVVSSYAPQVGCQLEDKEEFWSKMDEEVDGVPRKDRLMIGADFNGHVGEGNRGDEEVLGMYGVKDRNAEGQMVVDFAKRMEMAVVNMYFQKREEHRVIYKSGGRCTQVDYILSRRCHLKEIGDCKVLPGESVARQHRVVVCRMRVETKKRKRVKTEPMIRWWKLKEEDGCRQFREKLQQALGGSEELPEDWETAAKVVRETGKNVLGVSSGQRKEDKESWWWNEEVQESIQKKKAAKKKWDNQRDEGSRQEYCEASRIVKRMVAKAKAQAYDELYERLDSKEGVKDFYCLAKQRDRAGKDVQEVRLIKDRE</sequence>
<dbReference type="PANTHER" id="PTHR23227:SF83">
    <property type="entry name" value="ENDONUCLEASE_EXONUCLEASE_PHOSPHATASE DOMAIN-CONTAINING PROTEIN"/>
    <property type="match status" value="1"/>
</dbReference>